<gene>
    <name evidence="9" type="ORF">JTE90_023394</name>
</gene>
<keyword evidence="6 7" id="KW-0472">Membrane</keyword>
<dbReference type="PROSITE" id="PS50850">
    <property type="entry name" value="MFS"/>
    <property type="match status" value="1"/>
</dbReference>
<feature type="transmembrane region" description="Helical" evidence="7">
    <location>
        <begin position="310"/>
        <end position="328"/>
    </location>
</feature>
<keyword evidence="4" id="KW-0769">Symport</keyword>
<evidence type="ECO:0000256" key="6">
    <source>
        <dbReference type="ARBA" id="ARBA00023136"/>
    </source>
</evidence>
<dbReference type="InterPro" id="IPR050382">
    <property type="entry name" value="MFS_Na/Anion_cotransporter"/>
</dbReference>
<dbReference type="Gene3D" id="1.20.1250.20">
    <property type="entry name" value="MFS general substrate transporter like domains"/>
    <property type="match status" value="2"/>
</dbReference>
<dbReference type="InterPro" id="IPR011701">
    <property type="entry name" value="MFS"/>
</dbReference>
<dbReference type="FunFam" id="1.20.1250.20:FF:000003">
    <property type="entry name" value="Solute carrier family 17 member 3"/>
    <property type="match status" value="1"/>
</dbReference>
<feature type="domain" description="Major facilitator superfamily (MFS) profile" evidence="8">
    <location>
        <begin position="1"/>
        <end position="396"/>
    </location>
</feature>
<dbReference type="EMBL" id="JAFNEN010000449">
    <property type="protein sequence ID" value="KAG8182756.1"/>
    <property type="molecule type" value="Genomic_DNA"/>
</dbReference>
<evidence type="ECO:0000256" key="7">
    <source>
        <dbReference type="SAM" id="Phobius"/>
    </source>
</evidence>
<dbReference type="PANTHER" id="PTHR11662:SF399">
    <property type="entry name" value="FI19708P1-RELATED"/>
    <property type="match status" value="1"/>
</dbReference>
<comment type="caution">
    <text evidence="9">The sequence shown here is derived from an EMBL/GenBank/DDBJ whole genome shotgun (WGS) entry which is preliminary data.</text>
</comment>
<accession>A0AAV6UGJ4</accession>
<evidence type="ECO:0000256" key="1">
    <source>
        <dbReference type="ARBA" id="ARBA00004141"/>
    </source>
</evidence>
<reference evidence="9 10" key="1">
    <citation type="journal article" date="2022" name="Nat. Ecol. Evol.">
        <title>A masculinizing supergene underlies an exaggerated male reproductive morph in a spider.</title>
        <authorList>
            <person name="Hendrickx F."/>
            <person name="De Corte Z."/>
            <person name="Sonet G."/>
            <person name="Van Belleghem S.M."/>
            <person name="Kostlbacher S."/>
            <person name="Vangestel C."/>
        </authorList>
    </citation>
    <scope>NUCLEOTIDE SEQUENCE [LARGE SCALE GENOMIC DNA]</scope>
    <source>
        <strain evidence="9">W744_W776</strain>
    </source>
</reference>
<name>A0AAV6UGJ4_9ARAC</name>
<evidence type="ECO:0000313" key="10">
    <source>
        <dbReference type="Proteomes" id="UP000827092"/>
    </source>
</evidence>
<feature type="transmembrane region" description="Helical" evidence="7">
    <location>
        <begin position="76"/>
        <end position="96"/>
    </location>
</feature>
<dbReference type="PANTHER" id="PTHR11662">
    <property type="entry name" value="SOLUTE CARRIER FAMILY 17"/>
    <property type="match status" value="1"/>
</dbReference>
<keyword evidence="2" id="KW-0813">Transport</keyword>
<dbReference type="GO" id="GO:0006820">
    <property type="term" value="P:monoatomic anion transport"/>
    <property type="evidence" value="ECO:0007669"/>
    <property type="project" value="TreeGrafter"/>
</dbReference>
<sequence>MVTPTQSPRFVENLNVSKQSCPVNPQDLDTTRDEEIIGEFDWSPATQGYVISASFLGYVFTQIPGGMLAEAFGAKYIIAFGLFISSVCHFTSPFVSRIHSNLMIFIQLLRGMGQGFLPVAHCVVAANWFPRSERGLLNTIAMSGYAVGALVGGIATGAICSAEALGGWPSSYYIFEILRLPTLLECVKKRQPTPWDQILCSVPVHALVISLFPHFWIASYTMSVHPVFLGTILHFRIEENGVFSSVPFVIQGASALFSSWTSNWLQKKNYVGVNRLRKGFSFLSYIGYFFTCMGMYAAGCNKWLSVGFNMLQAVPMGLAVGGSMIVAMDMTPRYGGSLMGLTNTIGSIGGFILPMVVGELTNNNQTLEQWNKVFCISGAISLGAGVLFCVFGSGDIQPWNFETIEKYEDYKANFENKKKDNLKNDNDIICHL</sequence>
<feature type="transmembrane region" description="Helical" evidence="7">
    <location>
        <begin position="108"/>
        <end position="129"/>
    </location>
</feature>
<keyword evidence="5 7" id="KW-1133">Transmembrane helix</keyword>
<dbReference type="InterPro" id="IPR020846">
    <property type="entry name" value="MFS_dom"/>
</dbReference>
<feature type="transmembrane region" description="Helical" evidence="7">
    <location>
        <begin position="370"/>
        <end position="391"/>
    </location>
</feature>
<evidence type="ECO:0000313" key="9">
    <source>
        <dbReference type="EMBL" id="KAG8182756.1"/>
    </source>
</evidence>
<organism evidence="9 10">
    <name type="scientific">Oedothorax gibbosus</name>
    <dbReference type="NCBI Taxonomy" id="931172"/>
    <lineage>
        <taxon>Eukaryota</taxon>
        <taxon>Metazoa</taxon>
        <taxon>Ecdysozoa</taxon>
        <taxon>Arthropoda</taxon>
        <taxon>Chelicerata</taxon>
        <taxon>Arachnida</taxon>
        <taxon>Araneae</taxon>
        <taxon>Araneomorphae</taxon>
        <taxon>Entelegynae</taxon>
        <taxon>Araneoidea</taxon>
        <taxon>Linyphiidae</taxon>
        <taxon>Erigoninae</taxon>
        <taxon>Oedothorax</taxon>
    </lineage>
</organism>
<protein>
    <recommendedName>
        <fullName evidence="8">Major facilitator superfamily (MFS) profile domain-containing protein</fullName>
    </recommendedName>
</protein>
<dbReference type="AlphaFoldDB" id="A0AAV6UGJ4"/>
<dbReference type="Pfam" id="PF07690">
    <property type="entry name" value="MFS_1"/>
    <property type="match status" value="1"/>
</dbReference>
<dbReference type="GO" id="GO:0015293">
    <property type="term" value="F:symporter activity"/>
    <property type="evidence" value="ECO:0007669"/>
    <property type="project" value="UniProtKB-KW"/>
</dbReference>
<keyword evidence="3 7" id="KW-0812">Transmembrane</keyword>
<dbReference type="SUPFAM" id="SSF103473">
    <property type="entry name" value="MFS general substrate transporter"/>
    <property type="match status" value="1"/>
</dbReference>
<evidence type="ECO:0000256" key="3">
    <source>
        <dbReference type="ARBA" id="ARBA00022692"/>
    </source>
</evidence>
<evidence type="ECO:0000256" key="4">
    <source>
        <dbReference type="ARBA" id="ARBA00022847"/>
    </source>
</evidence>
<comment type="subcellular location">
    <subcellularLocation>
        <location evidence="1">Membrane</location>
        <topology evidence="1">Multi-pass membrane protein</topology>
    </subcellularLocation>
</comment>
<feature type="transmembrane region" description="Helical" evidence="7">
    <location>
        <begin position="280"/>
        <end position="298"/>
    </location>
</feature>
<dbReference type="InterPro" id="IPR036259">
    <property type="entry name" value="MFS_trans_sf"/>
</dbReference>
<feature type="transmembrane region" description="Helical" evidence="7">
    <location>
        <begin position="340"/>
        <end position="358"/>
    </location>
</feature>
<feature type="transmembrane region" description="Helical" evidence="7">
    <location>
        <begin position="242"/>
        <end position="260"/>
    </location>
</feature>
<evidence type="ECO:0000259" key="8">
    <source>
        <dbReference type="PROSITE" id="PS50850"/>
    </source>
</evidence>
<evidence type="ECO:0000256" key="2">
    <source>
        <dbReference type="ARBA" id="ARBA00022448"/>
    </source>
</evidence>
<proteinExistence type="predicted"/>
<feature type="transmembrane region" description="Helical" evidence="7">
    <location>
        <begin position="135"/>
        <end position="160"/>
    </location>
</feature>
<keyword evidence="10" id="KW-1185">Reference proteome</keyword>
<dbReference type="Proteomes" id="UP000827092">
    <property type="component" value="Unassembled WGS sequence"/>
</dbReference>
<dbReference type="GO" id="GO:0016020">
    <property type="term" value="C:membrane"/>
    <property type="evidence" value="ECO:0007669"/>
    <property type="project" value="UniProtKB-SubCell"/>
</dbReference>
<evidence type="ECO:0000256" key="5">
    <source>
        <dbReference type="ARBA" id="ARBA00022989"/>
    </source>
</evidence>